<keyword evidence="1" id="KW-1133">Transmembrane helix</keyword>
<dbReference type="PaxDb" id="6945-B7QHH1"/>
<evidence type="ECO:0000313" key="3">
    <source>
        <dbReference type="EnsemblMetazoa" id="ISCW022962-PA"/>
    </source>
</evidence>
<proteinExistence type="predicted"/>
<dbReference type="VEuPathDB" id="VectorBase:ISCI022962"/>
<dbReference type="EnsemblMetazoa" id="ISCW022962-RA">
    <property type="protein sequence ID" value="ISCW022962-PA"/>
    <property type="gene ID" value="ISCW022962"/>
</dbReference>
<reference evidence="2 4" key="1">
    <citation type="submission" date="2008-03" db="EMBL/GenBank/DDBJ databases">
        <title>Annotation of Ixodes scapularis.</title>
        <authorList>
            <consortium name="Ixodes scapularis Genome Project Consortium"/>
            <person name="Caler E."/>
            <person name="Hannick L.I."/>
            <person name="Bidwell S."/>
            <person name="Joardar V."/>
            <person name="Thiagarajan M."/>
            <person name="Amedeo P."/>
            <person name="Galinsky K.J."/>
            <person name="Schobel S."/>
            <person name="Inman J."/>
            <person name="Hostetler J."/>
            <person name="Miller J."/>
            <person name="Hammond M."/>
            <person name="Megy K."/>
            <person name="Lawson D."/>
            <person name="Kodira C."/>
            <person name="Sutton G."/>
            <person name="Meyer J."/>
            <person name="Hill C.A."/>
            <person name="Birren B."/>
            <person name="Nene V."/>
            <person name="Collins F."/>
            <person name="Alarcon-Chaidez F."/>
            <person name="Wikel S."/>
            <person name="Strausberg R."/>
        </authorList>
    </citation>
    <scope>NUCLEOTIDE SEQUENCE [LARGE SCALE GENOMIC DNA]</scope>
    <source>
        <strain evidence="4">Wikel</strain>
        <strain evidence="2">Wikel colony</strain>
    </source>
</reference>
<dbReference type="InParanoid" id="B7QHH1"/>
<sequence>MGIVGLGAHFYAFGFHYDWSLLATVVVLPVVVYVIVPTLYQLKVTSVFEVRILLIIVGWYGTL</sequence>
<reference evidence="3" key="2">
    <citation type="submission" date="2020-05" db="UniProtKB">
        <authorList>
            <consortium name="EnsemblMetazoa"/>
        </authorList>
    </citation>
    <scope>IDENTIFICATION</scope>
    <source>
        <strain evidence="3">wikel</strain>
    </source>
</reference>
<protein>
    <submittedName>
        <fullName evidence="2 3">Uncharacterized protein</fullName>
    </submittedName>
</protein>
<keyword evidence="1" id="KW-0472">Membrane</keyword>
<dbReference type="EMBL" id="ABJB010962031">
    <property type="status" value="NOT_ANNOTATED_CDS"/>
    <property type="molecule type" value="Genomic_DNA"/>
</dbReference>
<dbReference type="EMBL" id="DS939604">
    <property type="protein sequence ID" value="EEC18293.1"/>
    <property type="molecule type" value="Genomic_DNA"/>
</dbReference>
<evidence type="ECO:0000313" key="2">
    <source>
        <dbReference type="EMBL" id="EEC18293.1"/>
    </source>
</evidence>
<keyword evidence="1" id="KW-0812">Transmembrane</keyword>
<keyword evidence="4" id="KW-1185">Reference proteome</keyword>
<feature type="transmembrane region" description="Helical" evidence="1">
    <location>
        <begin position="20"/>
        <end position="42"/>
    </location>
</feature>
<accession>B7QHH1</accession>
<dbReference type="AlphaFoldDB" id="B7QHH1"/>
<dbReference type="Proteomes" id="UP000001555">
    <property type="component" value="Unassembled WGS sequence"/>
</dbReference>
<evidence type="ECO:0000313" key="4">
    <source>
        <dbReference type="Proteomes" id="UP000001555"/>
    </source>
</evidence>
<evidence type="ECO:0000256" key="1">
    <source>
        <dbReference type="SAM" id="Phobius"/>
    </source>
</evidence>
<name>B7QHH1_IXOSC</name>
<gene>
    <name evidence="2" type="ORF">IscW_ISCW022962</name>
</gene>
<dbReference type="VEuPathDB" id="VectorBase:ISCW022962"/>
<dbReference type="HOGENOM" id="CLU_2888272_0_0_1"/>
<organism>
    <name type="scientific">Ixodes scapularis</name>
    <name type="common">Black-legged tick</name>
    <name type="synonym">Deer tick</name>
    <dbReference type="NCBI Taxonomy" id="6945"/>
    <lineage>
        <taxon>Eukaryota</taxon>
        <taxon>Metazoa</taxon>
        <taxon>Ecdysozoa</taxon>
        <taxon>Arthropoda</taxon>
        <taxon>Chelicerata</taxon>
        <taxon>Arachnida</taxon>
        <taxon>Acari</taxon>
        <taxon>Parasitiformes</taxon>
        <taxon>Ixodida</taxon>
        <taxon>Ixodoidea</taxon>
        <taxon>Ixodidae</taxon>
        <taxon>Ixodinae</taxon>
        <taxon>Ixodes</taxon>
    </lineage>
</organism>